<evidence type="ECO:0000256" key="7">
    <source>
        <dbReference type="PIRSR" id="PIRSR602187-50"/>
    </source>
</evidence>
<accession>A0A495E9J2</accession>
<dbReference type="SUPFAM" id="SSF54913">
    <property type="entry name" value="GlnB-like"/>
    <property type="match status" value="1"/>
</dbReference>
<keyword evidence="6" id="KW-0804">Transcription</keyword>
<dbReference type="InterPro" id="IPR011322">
    <property type="entry name" value="N-reg_PII-like_a/b"/>
</dbReference>
<keyword evidence="3 7" id="KW-0597">Phosphoprotein</keyword>
<keyword evidence="5" id="KW-0805">Transcription regulation</keyword>
<dbReference type="Proteomes" id="UP000276055">
    <property type="component" value="Unassembled WGS sequence"/>
</dbReference>
<dbReference type="GO" id="GO:0005829">
    <property type="term" value="C:cytosol"/>
    <property type="evidence" value="ECO:0007669"/>
    <property type="project" value="TreeGrafter"/>
</dbReference>
<evidence type="ECO:0000256" key="1">
    <source>
        <dbReference type="ARBA" id="ARBA00011233"/>
    </source>
</evidence>
<protein>
    <recommendedName>
        <fullName evidence="2">Nitrogen regulatory protein P-II</fullName>
    </recommendedName>
</protein>
<evidence type="ECO:0000256" key="6">
    <source>
        <dbReference type="ARBA" id="ARBA00023163"/>
    </source>
</evidence>
<dbReference type="Gene3D" id="3.30.70.120">
    <property type="match status" value="1"/>
</dbReference>
<dbReference type="PRINTS" id="PR00340">
    <property type="entry name" value="PIIGLNB"/>
</dbReference>
<dbReference type="InterPro" id="IPR017918">
    <property type="entry name" value="N-reg_PII_CS"/>
</dbReference>
<dbReference type="SMART" id="SM00938">
    <property type="entry name" value="P-II"/>
    <property type="match status" value="1"/>
</dbReference>
<evidence type="ECO:0000256" key="2">
    <source>
        <dbReference type="ARBA" id="ARBA00015681"/>
    </source>
</evidence>
<comment type="caution">
    <text evidence="9">The sequence shown here is derived from an EMBL/GenBank/DDBJ whole genome shotgun (WGS) entry which is preliminary data.</text>
</comment>
<dbReference type="AlphaFoldDB" id="A0A495E9J2"/>
<dbReference type="InterPro" id="IPR015867">
    <property type="entry name" value="N-reg_PII/ATP_PRibTrfase_C"/>
</dbReference>
<comment type="subunit">
    <text evidence="1">Homotrimer.</text>
</comment>
<evidence type="ECO:0000313" key="10">
    <source>
        <dbReference type="Proteomes" id="UP000276055"/>
    </source>
</evidence>
<keyword evidence="4" id="KW-0547">Nucleotide-binding</keyword>
<evidence type="ECO:0000256" key="3">
    <source>
        <dbReference type="ARBA" id="ARBA00022553"/>
    </source>
</evidence>
<sequence>MKLVTAIVRPDRVDAVSAALERFGVNGLTVSQASGFGRQRGHTEVYRGAEYNSDLLQKVRLEVLVNEDALDGVMAAIEEGGRTGHFGDGKIWIIDVRDAVRVRTGERGASAIA</sequence>
<dbReference type="PANTHER" id="PTHR30115:SF11">
    <property type="entry name" value="NITROGEN REGULATORY PROTEIN P-II HOMOLOG"/>
    <property type="match status" value="1"/>
</dbReference>
<dbReference type="GO" id="GO:0030234">
    <property type="term" value="F:enzyme regulator activity"/>
    <property type="evidence" value="ECO:0007669"/>
    <property type="project" value="InterPro"/>
</dbReference>
<dbReference type="PROSITE" id="PS00496">
    <property type="entry name" value="PII_GLNB_UMP"/>
    <property type="match status" value="1"/>
</dbReference>
<dbReference type="EMBL" id="RBIR01000014">
    <property type="protein sequence ID" value="RKR12507.1"/>
    <property type="molecule type" value="Genomic_DNA"/>
</dbReference>
<feature type="modified residue" description="O-UMP-tyrosine" evidence="7">
    <location>
        <position position="51"/>
    </location>
</feature>
<evidence type="ECO:0000256" key="5">
    <source>
        <dbReference type="ARBA" id="ARBA00023015"/>
    </source>
</evidence>
<dbReference type="Pfam" id="PF00543">
    <property type="entry name" value="P-II"/>
    <property type="match status" value="1"/>
</dbReference>
<dbReference type="PROSITE" id="PS00638">
    <property type="entry name" value="PII_GLNB_CTER"/>
    <property type="match status" value="1"/>
</dbReference>
<dbReference type="PANTHER" id="PTHR30115">
    <property type="entry name" value="NITROGEN REGULATORY PROTEIN P-II"/>
    <property type="match status" value="1"/>
</dbReference>
<evidence type="ECO:0000256" key="4">
    <source>
        <dbReference type="ARBA" id="ARBA00022741"/>
    </source>
</evidence>
<proteinExistence type="inferred from homology"/>
<reference evidence="9 10" key="1">
    <citation type="submission" date="2018-10" db="EMBL/GenBank/DDBJ databases">
        <title>Genomic Encyclopedia of Type Strains, Phase IV (KMG-IV): sequencing the most valuable type-strain genomes for metagenomic binning, comparative biology and taxonomic classification.</title>
        <authorList>
            <person name="Goeker M."/>
        </authorList>
    </citation>
    <scope>NUCLEOTIDE SEQUENCE [LARGE SCALE GENOMIC DNA]</scope>
    <source>
        <strain evidence="9 10">DSM 25586</strain>
    </source>
</reference>
<dbReference type="InterPro" id="IPR002332">
    <property type="entry name" value="N-reg_PII_urydylation_site"/>
</dbReference>
<gene>
    <name evidence="9" type="ORF">C8D78_3880</name>
</gene>
<dbReference type="GO" id="GO:0006808">
    <property type="term" value="P:regulation of nitrogen utilization"/>
    <property type="evidence" value="ECO:0007669"/>
    <property type="project" value="InterPro"/>
</dbReference>
<evidence type="ECO:0000256" key="8">
    <source>
        <dbReference type="RuleBase" id="RU003936"/>
    </source>
</evidence>
<dbReference type="RefSeq" id="WP_120955456.1">
    <property type="nucleotide sequence ID" value="NZ_RBIR01000014.1"/>
</dbReference>
<dbReference type="OrthoDB" id="9802729at2"/>
<organism evidence="9 10">
    <name type="scientific">Arthrobacter oryzae</name>
    <dbReference type="NCBI Taxonomy" id="409290"/>
    <lineage>
        <taxon>Bacteria</taxon>
        <taxon>Bacillati</taxon>
        <taxon>Actinomycetota</taxon>
        <taxon>Actinomycetes</taxon>
        <taxon>Micrococcales</taxon>
        <taxon>Micrococcaceae</taxon>
        <taxon>Arthrobacter</taxon>
    </lineage>
</organism>
<comment type="similarity">
    <text evidence="8">Belongs to the P(II) protein family.</text>
</comment>
<dbReference type="InterPro" id="IPR002187">
    <property type="entry name" value="N-reg_PII"/>
</dbReference>
<dbReference type="GO" id="GO:0005524">
    <property type="term" value="F:ATP binding"/>
    <property type="evidence" value="ECO:0007669"/>
    <property type="project" value="TreeGrafter"/>
</dbReference>
<evidence type="ECO:0000313" key="9">
    <source>
        <dbReference type="EMBL" id="RKR12507.1"/>
    </source>
</evidence>
<dbReference type="PROSITE" id="PS51343">
    <property type="entry name" value="PII_GLNB_DOM"/>
    <property type="match status" value="1"/>
</dbReference>
<name>A0A495E9J2_9MICC</name>